<dbReference type="InterPro" id="IPR015869">
    <property type="entry name" value="Transcrpt_antiterm_NusG_bac_CS"/>
</dbReference>
<evidence type="ECO:0000256" key="2">
    <source>
        <dbReference type="ARBA" id="ARBA00023015"/>
    </source>
</evidence>
<dbReference type="EMBL" id="OBQD01000048">
    <property type="protein sequence ID" value="SOC48296.1"/>
    <property type="molecule type" value="Genomic_DNA"/>
</dbReference>
<dbReference type="GO" id="GO:0006354">
    <property type="term" value="P:DNA-templated transcription elongation"/>
    <property type="evidence" value="ECO:0007669"/>
    <property type="project" value="InterPro"/>
</dbReference>
<dbReference type="PRINTS" id="PR00338">
    <property type="entry name" value="NUSGTNSCPFCT"/>
</dbReference>
<dbReference type="RefSeq" id="WP_097143418.1">
    <property type="nucleotide sequence ID" value="NZ_OBQD01000048.1"/>
</dbReference>
<dbReference type="PANTHER" id="PTHR30265">
    <property type="entry name" value="RHO-INTERACTING TRANSCRIPTION TERMINATION FACTOR NUSG"/>
    <property type="match status" value="1"/>
</dbReference>
<dbReference type="Gene3D" id="2.30.30.30">
    <property type="match status" value="1"/>
</dbReference>
<dbReference type="InterPro" id="IPR006645">
    <property type="entry name" value="NGN-like_dom"/>
</dbReference>
<dbReference type="InterPro" id="IPR043425">
    <property type="entry name" value="NusG-like"/>
</dbReference>
<evidence type="ECO:0000256" key="1">
    <source>
        <dbReference type="ARBA" id="ARBA00022814"/>
    </source>
</evidence>
<dbReference type="InterPro" id="IPR008991">
    <property type="entry name" value="Translation_prot_SH3-like_sf"/>
</dbReference>
<dbReference type="InterPro" id="IPR001062">
    <property type="entry name" value="Transcrpt_antiterm_NusG"/>
</dbReference>
<keyword evidence="1 4" id="KW-0889">Transcription antitermination</keyword>
<dbReference type="SMART" id="SM00738">
    <property type="entry name" value="NGN"/>
    <property type="match status" value="1"/>
</dbReference>
<dbReference type="PROSITE" id="PS01014">
    <property type="entry name" value="NUSG"/>
    <property type="match status" value="1"/>
</dbReference>
<gene>
    <name evidence="6" type="ORF">SAMN05892877_14811</name>
</gene>
<comment type="similarity">
    <text evidence="4">Belongs to the NusG family.</text>
</comment>
<keyword evidence="4" id="KW-0806">Transcription termination</keyword>
<evidence type="ECO:0000256" key="4">
    <source>
        <dbReference type="RuleBase" id="RU000538"/>
    </source>
</evidence>
<dbReference type="PANTHER" id="PTHR30265:SF4">
    <property type="entry name" value="KOW MOTIF FAMILY PROTEIN, EXPRESSED"/>
    <property type="match status" value="1"/>
</dbReference>
<evidence type="ECO:0000313" key="6">
    <source>
        <dbReference type="EMBL" id="SOC48296.1"/>
    </source>
</evidence>
<dbReference type="CDD" id="cd06091">
    <property type="entry name" value="KOW_NusG"/>
    <property type="match status" value="1"/>
</dbReference>
<protein>
    <recommendedName>
        <fullName evidence="4">Transcription termination/antitermination protein NusG</fullName>
    </recommendedName>
</protein>
<dbReference type="GO" id="GO:0032784">
    <property type="term" value="P:regulation of DNA-templated transcription elongation"/>
    <property type="evidence" value="ECO:0007669"/>
    <property type="project" value="InterPro"/>
</dbReference>
<comment type="function">
    <text evidence="4">Participates in transcription elongation, termination and antitermination.</text>
</comment>
<dbReference type="OrthoDB" id="8372817at2"/>
<accession>A0A285V5J3</accession>
<dbReference type="GO" id="GO:0006353">
    <property type="term" value="P:DNA-templated transcription termination"/>
    <property type="evidence" value="ECO:0007669"/>
    <property type="project" value="UniProtKB-KW"/>
</dbReference>
<dbReference type="Proteomes" id="UP000219167">
    <property type="component" value="Unassembled WGS sequence"/>
</dbReference>
<keyword evidence="2 4" id="KW-0805">Transcription regulation</keyword>
<evidence type="ECO:0000256" key="3">
    <source>
        <dbReference type="ARBA" id="ARBA00023163"/>
    </source>
</evidence>
<sequence>MNMQHRRGQFELAMPIVIRKSCLAFTQEKSARDTEIRIDQLSMASRAVVSRIAADYDEMKPAWFCLRVLTGRESAVEKLLDDADVEVLVVRSGAYKVVRRGRVRIMPSRPVVAGYVLVRCLNLPAAMAGLAHVNDVLAIVGGASSPYRIHDDEVIRFKALADDGKYTHRVPVKVDYMVGEQVRVCDGPFASFDAIVTSIDMAEKFRVSVEVSIFGRSTPVELDIAQIEKM</sequence>
<dbReference type="Gene3D" id="3.30.70.940">
    <property type="entry name" value="NusG, N-terminal domain"/>
    <property type="match status" value="1"/>
</dbReference>
<dbReference type="InterPro" id="IPR036735">
    <property type="entry name" value="NGN_dom_sf"/>
</dbReference>
<dbReference type="AlphaFoldDB" id="A0A285V5J3"/>
<reference evidence="6 7" key="1">
    <citation type="submission" date="2017-08" db="EMBL/GenBank/DDBJ databases">
        <authorList>
            <person name="de Groot N.N."/>
        </authorList>
    </citation>
    <scope>NUCLEOTIDE SEQUENCE [LARGE SCALE GENOMIC DNA]</scope>
    <source>
        <strain evidence="6 7">JC85</strain>
    </source>
</reference>
<dbReference type="GO" id="GO:0031564">
    <property type="term" value="P:transcription antitermination"/>
    <property type="evidence" value="ECO:0007669"/>
    <property type="project" value="UniProtKB-KW"/>
</dbReference>
<evidence type="ECO:0000259" key="5">
    <source>
        <dbReference type="SMART" id="SM00738"/>
    </source>
</evidence>
<proteinExistence type="inferred from homology"/>
<keyword evidence="3 4" id="KW-0804">Transcription</keyword>
<dbReference type="Pfam" id="PF02357">
    <property type="entry name" value="NusG"/>
    <property type="match status" value="1"/>
</dbReference>
<organism evidence="6 7">
    <name type="scientific">Rhizobium subbaraonis</name>
    <dbReference type="NCBI Taxonomy" id="908946"/>
    <lineage>
        <taxon>Bacteria</taxon>
        <taxon>Pseudomonadati</taxon>
        <taxon>Pseudomonadota</taxon>
        <taxon>Alphaproteobacteria</taxon>
        <taxon>Hyphomicrobiales</taxon>
        <taxon>Rhizobiaceae</taxon>
        <taxon>Rhizobium/Agrobacterium group</taxon>
        <taxon>Rhizobium</taxon>
    </lineage>
</organism>
<name>A0A285V5J3_9HYPH</name>
<dbReference type="InterPro" id="IPR014722">
    <property type="entry name" value="Rib_uL2_dom2"/>
</dbReference>
<dbReference type="CDD" id="cd08000">
    <property type="entry name" value="NGN"/>
    <property type="match status" value="1"/>
</dbReference>
<evidence type="ECO:0000313" key="7">
    <source>
        <dbReference type="Proteomes" id="UP000219167"/>
    </source>
</evidence>
<dbReference type="SUPFAM" id="SSF82679">
    <property type="entry name" value="N-utilization substance G protein NusG, N-terminal domain"/>
    <property type="match status" value="1"/>
</dbReference>
<dbReference type="SUPFAM" id="SSF50104">
    <property type="entry name" value="Translation proteins SH3-like domain"/>
    <property type="match status" value="1"/>
</dbReference>
<feature type="domain" description="NusG-like N-terminal" evidence="5">
    <location>
        <begin position="60"/>
        <end position="161"/>
    </location>
</feature>
<keyword evidence="7" id="KW-1185">Reference proteome</keyword>